<evidence type="ECO:0000256" key="1">
    <source>
        <dbReference type="SAM" id="MobiDB-lite"/>
    </source>
</evidence>
<gene>
    <name evidence="2" type="ORF">Aory04_000313300</name>
</gene>
<dbReference type="Proteomes" id="UP001165205">
    <property type="component" value="Unassembled WGS sequence"/>
</dbReference>
<evidence type="ECO:0000313" key="3">
    <source>
        <dbReference type="Proteomes" id="UP001165205"/>
    </source>
</evidence>
<sequence length="75" mass="8176">MSDAETYLDEKIHSSGSVSGLDNVEGDLDGDEVYSPREQRKILHKIDRRLVTGLGLLMCVSLVDRTNLGNAMIAG</sequence>
<protein>
    <submittedName>
        <fullName evidence="2">Unnamed protein product</fullName>
    </submittedName>
</protein>
<evidence type="ECO:0000313" key="2">
    <source>
        <dbReference type="EMBL" id="GMG26274.1"/>
    </source>
</evidence>
<dbReference type="AlphaFoldDB" id="A0AAN4YDM5"/>
<proteinExistence type="predicted"/>
<name>A0AAN4YDM5_ASPOZ</name>
<feature type="region of interest" description="Disordered" evidence="1">
    <location>
        <begin position="1"/>
        <end position="32"/>
    </location>
</feature>
<comment type="caution">
    <text evidence="2">The sequence shown here is derived from an EMBL/GenBank/DDBJ whole genome shotgun (WGS) entry which is preliminary data.</text>
</comment>
<organism evidence="2 3">
    <name type="scientific">Aspergillus oryzae</name>
    <name type="common">Yellow koji mold</name>
    <dbReference type="NCBI Taxonomy" id="5062"/>
    <lineage>
        <taxon>Eukaryota</taxon>
        <taxon>Fungi</taxon>
        <taxon>Dikarya</taxon>
        <taxon>Ascomycota</taxon>
        <taxon>Pezizomycotina</taxon>
        <taxon>Eurotiomycetes</taxon>
        <taxon>Eurotiomycetidae</taxon>
        <taxon>Eurotiales</taxon>
        <taxon>Aspergillaceae</taxon>
        <taxon>Aspergillus</taxon>
        <taxon>Aspergillus subgen. Circumdati</taxon>
    </lineage>
</organism>
<accession>A0AAN4YDM5</accession>
<dbReference type="EMBL" id="BSYA01000025">
    <property type="protein sequence ID" value="GMG26274.1"/>
    <property type="molecule type" value="Genomic_DNA"/>
</dbReference>
<reference evidence="2" key="1">
    <citation type="submission" date="2023-04" db="EMBL/GenBank/DDBJ databases">
        <title>Aspergillus oryzae NBRC 4228.</title>
        <authorList>
            <person name="Ichikawa N."/>
            <person name="Sato H."/>
            <person name="Tonouchi N."/>
        </authorList>
    </citation>
    <scope>NUCLEOTIDE SEQUENCE</scope>
    <source>
        <strain evidence="2">NBRC 4228</strain>
    </source>
</reference>